<dbReference type="PANTHER" id="PTHR32305:SF15">
    <property type="entry name" value="PROTEIN RHSA-RELATED"/>
    <property type="match status" value="1"/>
</dbReference>
<dbReference type="RefSeq" id="WP_047806867.1">
    <property type="nucleotide sequence ID" value="NZ_CP011805.1"/>
</dbReference>
<dbReference type="EMBL" id="CP011805">
    <property type="protein sequence ID" value="AKM07957.1"/>
    <property type="molecule type" value="Genomic_DNA"/>
</dbReference>
<keyword evidence="2" id="KW-0472">Membrane</keyword>
<name>A0A0G3X9S7_9SPHN</name>
<keyword evidence="2" id="KW-1133">Transmembrane helix</keyword>
<evidence type="ECO:0000256" key="1">
    <source>
        <dbReference type="SAM" id="MobiDB-lite"/>
    </source>
</evidence>
<keyword evidence="2" id="KW-0812">Transmembrane</keyword>
<proteinExistence type="predicted"/>
<dbReference type="Gene3D" id="2.180.10.10">
    <property type="entry name" value="RHS repeat-associated core"/>
    <property type="match status" value="8"/>
</dbReference>
<dbReference type="InterPro" id="IPR050708">
    <property type="entry name" value="T6SS_VgrG/RHS"/>
</dbReference>
<protein>
    <recommendedName>
        <fullName evidence="5">LysM domain-containing protein</fullName>
    </recommendedName>
</protein>
<dbReference type="KEGG" id="amx:AM2010_1895"/>
<dbReference type="Pfam" id="PF05593">
    <property type="entry name" value="RHS_repeat"/>
    <property type="match status" value="8"/>
</dbReference>
<organism evidence="3 4">
    <name type="scientific">Pelagerythrobacter marensis</name>
    <dbReference type="NCBI Taxonomy" id="543877"/>
    <lineage>
        <taxon>Bacteria</taxon>
        <taxon>Pseudomonadati</taxon>
        <taxon>Pseudomonadota</taxon>
        <taxon>Alphaproteobacteria</taxon>
        <taxon>Sphingomonadales</taxon>
        <taxon>Erythrobacteraceae</taxon>
        <taxon>Pelagerythrobacter</taxon>
    </lineage>
</organism>
<reference evidence="3 4" key="1">
    <citation type="submission" date="2015-06" db="EMBL/GenBank/DDBJ databases">
        <authorList>
            <person name="Kim K.M."/>
        </authorList>
    </citation>
    <scope>NUCLEOTIDE SEQUENCE [LARGE SCALE GENOMIC DNA]</scope>
    <source>
        <strain evidence="3 4">KCTC 22370</strain>
    </source>
</reference>
<dbReference type="InterPro" id="IPR031325">
    <property type="entry name" value="RHS_repeat"/>
</dbReference>
<gene>
    <name evidence="3" type="ORF">AM2010_1895</name>
</gene>
<evidence type="ECO:0000313" key="4">
    <source>
        <dbReference type="Proteomes" id="UP000037643"/>
    </source>
</evidence>
<dbReference type="Proteomes" id="UP000037643">
    <property type="component" value="Chromosome"/>
</dbReference>
<keyword evidence="4" id="KW-1185">Reference proteome</keyword>
<evidence type="ECO:0008006" key="5">
    <source>
        <dbReference type="Google" id="ProtNLM"/>
    </source>
</evidence>
<evidence type="ECO:0000313" key="3">
    <source>
        <dbReference type="EMBL" id="AKM07957.1"/>
    </source>
</evidence>
<dbReference type="STRING" id="543877.AM2010_1895"/>
<accession>A0A0G3X9S7</accession>
<dbReference type="NCBIfam" id="TIGR01643">
    <property type="entry name" value="YD_repeat_2x"/>
    <property type="match status" value="12"/>
</dbReference>
<feature type="transmembrane region" description="Helical" evidence="2">
    <location>
        <begin position="3469"/>
        <end position="3494"/>
    </location>
</feature>
<dbReference type="PATRIC" id="fig|543877.4.peg.1923"/>
<feature type="region of interest" description="Disordered" evidence="1">
    <location>
        <begin position="3443"/>
        <end position="3463"/>
    </location>
</feature>
<evidence type="ECO:0000256" key="2">
    <source>
        <dbReference type="SAM" id="Phobius"/>
    </source>
</evidence>
<dbReference type="InterPro" id="IPR006530">
    <property type="entry name" value="YD"/>
</dbReference>
<dbReference type="PANTHER" id="PTHR32305">
    <property type="match status" value="1"/>
</dbReference>
<sequence>MVAIFSGSGEGLIRSSANILGAAGQIGGASLGRGGENVSVNAATGNLVIARRDEFLAGRGPDATVERTYNSLTLATDGDNGDQWHQSTVRRLFGLTGTLNTAGSTIKRQAGDGSIIVHTWNAAQAAYVATDGDGAHDTIVKSGSTWIWTDGSSRVTETYEAYVADPSVFRIKEQKDSDGYRVSFAYVSGTNKLDRITTHNHGYANADTGIAEQSYIQYVWSGNNIARIVTGYTDYGDSSTAADNVNRTLTRTRYAYDAQNRLIEVTVDLSPEDNSVSDGRIYVTSYTYDGNSNRVASITQTDGSSLAIAYDEAGRVATLTQHVAMGDVRVTRIGYGVNVTSITGPDGGVTRLWYDNKQQLVQVMGPPATQGGISQVVQYEYDAAGNLIRTIETDSANASIPNNLVDASAWADGEAAGRGENLVDDGGWPQDVDGALPANGTVGQGWTGSYLSETEWTVTTGPYGKQVVSLHTGQDDADDPGGGAYSESFPINKSKAYEFTLYFKVDALDKHRVYFGLGSGTVKDGASGAYNGNPYFTWDHPSSATGEEAGKWYKIVGYVLPESTPLEADGSYGGIYDLETGERIKTVKHFIWDDTQTHGSTLARFFNYYNQDRQGKFTHFFKPEVREVSDTAILRSGDALDTDRDRNLLEVPYPSGWSNVQTIAGDNEARWGEVVGPDGAWQIGLETGQFDSVANGGGGFTNRFTVDPSKTYRFTQYVRKSDLAKHNIYFGLSTSSTPYVRSATNGADNSNPYFLSWAPSTQQAYMEEDGWYKIIGYVLPKGSANVAVGSLGGVYDAATGERVASVGTFRWHESMPNDQVYARFFTYYDETQHGWSTDWLAPEVVAIEAGDLATDNADPFGIVYDEGGRTTRYTYDANGNVLTRTDANGNVVTRTYGSKSELLTETRAGSDAAGANVSHTTRYVYDSENHLRYVVSAEGRVTEYSYTYWGAPYYTIEYPEHSYAIGSGALTEATMNAWRDGLVDRSSVKLRRYVYDARDNLTSTLEYGTATAAGAATTAEGYSRTYYNYDQAGQLLSRYVPGQNTESFIYDGLGRHTASTDLAGGTTRIIYDDAASTTIVALGTGKVTTSVFNRAGDLISEIETENFNDTATSNLIAAQDLDNWSLGRNTASSAGTINGEPAVRYTVAGSQSGQSQHITAPSAGAVGANDVITATIALQATTSSNSAAFGVHGSATGWGYGDPTLGVARIVSGPGTVAKAWSSEGFFYVTGLSTTEPTVIEIQRRFDREQTASVMLYPDFPGGSVLGNAIIASAPSMSKSHVSESSNLYDRNGRLRVATDATGRKSYYLYDKAGRKIADINHYGHVAEYRHDSAGRVIATANYTYALTAAQIAALGDPDNTLEMADIRPSAHSYDIWTWSIYDDAGRLIESIDGKGGVAAFSYDASDRLIKTVSYAGKLSTAQLAAFKAEPPTALVLPAANTAKDAVSRSFYDREGQLIGKLDGEGYLTEIVYDEAGQKVEEVAYAKKISSSYWASGSFNQLRANAAPTASANRRTHYVYDGQGLLRHTIDNGGYVTSHAYNYARKLTTTIVHAAPISTGDFTYDNVKALVNAIASEADDRESYNVYNGEGQVAFTIGAGNVVNGFSYDLAGNVTEAVRYAALRNTPSLPSLVTMNNWAAAQAGNGGNRTTRSWYTAGGELRFTVDAEGYVKRFDYDAEGRLTREVSWANAVAATQTTTIAQIDALTGSAGSWAELTYTYDAAGRRNSVNDGEGNRTLYGWRANGTRASVYRAYGTADQSVTVFVNDGAGRIIREYRAYGEAERANVAYTYDGLGNRTSMTDANGKVTHYTYDERGQLLTTTDAEGGVTHYEYNAFGEVVKTIDPGGGVTYHYYDTFGQEVRTRDAENYVTVTSYTVFGEVESVRRYYNKTASTPSTTTLPLVAAHAKDAITRFEYDKRGLVSKTTDAESFSESYIYDAFGNRTSMTNKLGGVTTYVYDKRGLLVRETLPITSYNTDGTAQATSVANSYSYDARGNRTQMIEAVGLAEARTTSYVYDKADRLVETRGEARAVLSQADHKTIIANFVPRETRSYDGRGNVTSVTDAAGNRTVYYYDDLDRKVVEIDPAGTYTAYGYDKNGNVTATRVYETLVAVPIDGGSQGEAPTAPSGSSRATSFTYDNLGRLLTSSVAGVETGHWNGSGWVAATGTITTSYQYDALGNVVRVTDPNGHATYTYYDNLGRKTASVDAEGYKTIWTYDGEGNVLTERRYANRYTGTPSLAAPPSVSTNGADRVTTFTYDRTGNRLSEARSGVIVHNGSGGTSTVTATVSWLYNGLGQVTRKTEATGDQINYIHDEGGRLLQERRAAFTSHQGGSVTPTLHYRYNGLGDLVRTVAAGAGDAVSRGTAYSYGAGGLLASMTDAEGVTHSYAYDKRGILIRDQYYRAGSAGGTGTLNAVLTKVDELGRMIERTVAVWNGSAWTPGEVVTTDYNAFGEVSRSGINGGAIAEGSRLWQTQNKYDAAGRLWATNAGDGVWKYFGYDKSGNQTVAITSAGTNLAGKTFDQARALVSGSGVNATYTVYDKRGLAKSVVEEGRQLSNSTTATLTMGRTYNGFGEVVSETDAGGAVTSYIYNTAGRMIRSEGPTVWMTNEDGRVQWIKPSQDYYYDASGRLVAMRDANGDYPIGSMGNPDPAFYDQKEANTGNLTRLTLLAGTGYGGSEALVTAETHADGGIKRTAYDVHGDARKITDEIGRVITQRFDKVGRVTQVNSAGGLIDYYAYDSLGQQVSRWNNVYGAADRETTDYDVQGRVVSKRAYGGDEVHTTYAWQAGSATNAIGNFGGWVKTVSTDADRASSSDNIKASVTKADVFGRTVSRTDASGEEYAYTYDIAGRLTHERTVVASNGLILNKEYDYYNSGLVRSVLSGESEVANTNWKNKIATYGYDKLGRLTFERLESAQGTFIPGHMEYIPPENGEPGFPGGDTPIIIPDDPEQGEWVWVPESYTVNRTVLQDGTAQYDALGRMTRYLDRDANGSTLVDKSWAFDANSNVRSITTTYRPMNLNKTLGSAVTTSYHYRYDALDRVVVSKGIRSGSTIVAGGSGVALTYDAAGRRTTSKTGYAAQEIYGYDANDRITSVRVGSVTRMSASYDALGRLTGHIERNASGSLVYERHSFVYNSRDQVLSEKGRRKLDNGDWNYTHTANYYSDTGAGSNPGVIRYSSDTGSSSGELLYRSETKNWLNGPYPPHYNVNPNGTTSPGTPDANWADEYSTYTYDWRAASGGGGARQATHKLINRDGTTQTTNVYGADGAIERASSSTLSGSAPVQTHYYRTDIDGRILARDLYRSGTTYDPSARYYTFGGRAMGEIGTDGSDNVDFATAIARRDDTGNGSFRGGATSGQLHADFDLNHRTLAATSQINGSGYVARGGESLQQVAAAVWGDASLWYKLAEANSLGAGAILGAGQSLRIPAGVQVNTHNADTVRPYDPSAALGDISPATPQPKKQKGDDCGVLGAMLLTVVAVAVTTIATAGAAAAISGKAFGTVLGAMTGGATASGVGAGAWMAGGAIGGAAGSIASQGVGVATGLQDRFNWKGVGLAALSGGIGGGLGPNFGAGWQGAAVRGAVGNALTQGVGVATGLQSKFDFAGVAAAGVGAATGRAIAGRVGTGFGASLATHTAGGIANAATRSALNGESFGRNLTTAIPDIVGQAVGGAIGKALAPAEHATDTPGVRETTGEQLSGAIVNLSSAGYIGDAGLDSLLAPVLSLGDGLAVGTTLLEAREAAKLDIILAEHARRGGPFGHGAASGTPYIETKRVEMQTAIDDWAVTQFGHRAHLANFAALVSGLGSDITPAEQKDVDRIAASLRAEGEYVRALDAHAEQVVLETGKAIGGIWVDVAGSVITPIGVADSLIDYRNGQISAVELTIGLLPGSKLLKSGRVAERGAFSGAYATNGELVQNIATRADRIGSLRRGLGNGPVAGTAKHDIADVMLTRYQRMFGDRGLSTEVRYVGGQLWEQGMPTKGSIRLDVVEGSVFNPTKVWDYKFGNATLSQSRITQIQNGILNGANVPVLEIKP</sequence>